<comment type="caution">
    <text evidence="1">The sequence shown here is derived from an EMBL/GenBank/DDBJ whole genome shotgun (WGS) entry which is preliminary data.</text>
</comment>
<proteinExistence type="predicted"/>
<name>T1CI22_9PORP</name>
<dbReference type="AlphaFoldDB" id="T1CI22"/>
<reference evidence="2" key="1">
    <citation type="journal article" date="2013" name="Genome">
        <title>Draft Genome Sequences of Porphyromonas crevioricanis JCM 15906T and Porphyromonas cansulci JCM 13913T Isolated from a Canine Oral Cavity.</title>
        <authorList>
            <person name="Sakamoto M."/>
            <person name="Tanaka N."/>
            <person name="Shiwa Y."/>
            <person name="Yoshikawa H."/>
            <person name="Ohkuma M."/>
        </authorList>
    </citation>
    <scope>NUCLEOTIDE SEQUENCE [LARGE SCALE GENOMIC DNA]</scope>
    <source>
        <strain evidence="2">JCM 15906</strain>
    </source>
</reference>
<protein>
    <submittedName>
        <fullName evidence="1">Uncharacterized protein</fullName>
    </submittedName>
</protein>
<reference evidence="1 2" key="2">
    <citation type="journal article" date="2013" name="Genome Announc.">
        <title>Draft Genome Sequences of Porphyromonas crevioricanis JCM 15906T and Porphyromonas cansulci JCM 13913T Isolated from a Canine Oral Cavity.</title>
        <authorList>
            <person name="Sakamoto M."/>
            <person name="Tanaka N."/>
            <person name="Shiwa Y."/>
            <person name="Yoshikawa H."/>
            <person name="Ohkuma M."/>
        </authorList>
    </citation>
    <scope>NUCLEOTIDE SEQUENCE [LARGE SCALE GENOMIC DNA]</scope>
    <source>
        <strain evidence="1 2">JCM 15906</strain>
    </source>
</reference>
<evidence type="ECO:0000313" key="2">
    <source>
        <dbReference type="Proteomes" id="UP000018031"/>
    </source>
</evidence>
<evidence type="ECO:0000313" key="1">
    <source>
        <dbReference type="EMBL" id="GAD05706.1"/>
    </source>
</evidence>
<accession>T1CI22</accession>
<gene>
    <name evidence="1" type="ORF">PORCRE_1413</name>
</gene>
<sequence>MLYTYNASLIIGLFENVPSDAMQVSYYPMVPYWFSAEYLYLCAAQDERALVLNCEEVWVSG</sequence>
<dbReference type="EMBL" id="BAOU01000037">
    <property type="protein sequence ID" value="GAD05706.1"/>
    <property type="molecule type" value="Genomic_DNA"/>
</dbReference>
<dbReference type="Proteomes" id="UP000018031">
    <property type="component" value="Unassembled WGS sequence"/>
</dbReference>
<organism evidence="1 2">
    <name type="scientific">Porphyromonas crevioricanis JCM 15906</name>
    <dbReference type="NCBI Taxonomy" id="1305617"/>
    <lineage>
        <taxon>Bacteria</taxon>
        <taxon>Pseudomonadati</taxon>
        <taxon>Bacteroidota</taxon>
        <taxon>Bacteroidia</taxon>
        <taxon>Bacteroidales</taxon>
        <taxon>Porphyromonadaceae</taxon>
        <taxon>Porphyromonas</taxon>
    </lineage>
</organism>